<dbReference type="PROSITE" id="PS51192">
    <property type="entry name" value="HELICASE_ATP_BIND_1"/>
    <property type="match status" value="1"/>
</dbReference>
<evidence type="ECO:0000256" key="7">
    <source>
        <dbReference type="SAM" id="MobiDB-lite"/>
    </source>
</evidence>
<dbReference type="GO" id="GO:0016787">
    <property type="term" value="F:hydrolase activity"/>
    <property type="evidence" value="ECO:0007669"/>
    <property type="project" value="UniProtKB-KW"/>
</dbReference>
<protein>
    <submittedName>
        <fullName evidence="9">SNF2 family domain-containing protein</fullName>
    </submittedName>
</protein>
<dbReference type="PROSITE" id="PS00518">
    <property type="entry name" value="ZF_RING_1"/>
    <property type="match status" value="1"/>
</dbReference>
<dbReference type="SUPFAM" id="SSF52540">
    <property type="entry name" value="P-loop containing nucleoside triphosphate hydrolases"/>
    <property type="match status" value="2"/>
</dbReference>
<keyword evidence="3" id="KW-0863">Zinc-finger</keyword>
<dbReference type="Gene3D" id="3.40.50.10810">
    <property type="entry name" value="Tandem AAA-ATPase domain"/>
    <property type="match status" value="1"/>
</dbReference>
<dbReference type="GO" id="GO:0008270">
    <property type="term" value="F:zinc ion binding"/>
    <property type="evidence" value="ECO:0007669"/>
    <property type="project" value="UniProtKB-KW"/>
</dbReference>
<evidence type="ECO:0000259" key="8">
    <source>
        <dbReference type="PROSITE" id="PS51192"/>
    </source>
</evidence>
<dbReference type="InterPro" id="IPR014001">
    <property type="entry name" value="Helicase_ATP-bd"/>
</dbReference>
<dbReference type="InterPro" id="IPR049730">
    <property type="entry name" value="SNF2/RAD54-like_C"/>
</dbReference>
<organism evidence="9 10">
    <name type="scientific">Fusarium austroafricanum</name>
    <dbReference type="NCBI Taxonomy" id="2364996"/>
    <lineage>
        <taxon>Eukaryota</taxon>
        <taxon>Fungi</taxon>
        <taxon>Dikarya</taxon>
        <taxon>Ascomycota</taxon>
        <taxon>Pezizomycotina</taxon>
        <taxon>Sordariomycetes</taxon>
        <taxon>Hypocreomycetidae</taxon>
        <taxon>Hypocreales</taxon>
        <taxon>Nectriaceae</taxon>
        <taxon>Fusarium</taxon>
        <taxon>Fusarium concolor species complex</taxon>
    </lineage>
</organism>
<dbReference type="Proteomes" id="UP000605986">
    <property type="component" value="Unassembled WGS sequence"/>
</dbReference>
<evidence type="ECO:0000256" key="6">
    <source>
        <dbReference type="ARBA" id="ARBA00022840"/>
    </source>
</evidence>
<dbReference type="InterPro" id="IPR000330">
    <property type="entry name" value="SNF2_N"/>
</dbReference>
<evidence type="ECO:0000256" key="3">
    <source>
        <dbReference type="ARBA" id="ARBA00022771"/>
    </source>
</evidence>
<proteinExistence type="predicted"/>
<feature type="domain" description="Helicase ATP-binding" evidence="8">
    <location>
        <begin position="321"/>
        <end position="497"/>
    </location>
</feature>
<keyword evidence="4" id="KW-0378">Hydrolase</keyword>
<evidence type="ECO:0000256" key="4">
    <source>
        <dbReference type="ARBA" id="ARBA00022801"/>
    </source>
</evidence>
<evidence type="ECO:0000256" key="2">
    <source>
        <dbReference type="ARBA" id="ARBA00022741"/>
    </source>
</evidence>
<accession>A0A8H4NDB9</accession>
<dbReference type="GO" id="GO:0005524">
    <property type="term" value="F:ATP binding"/>
    <property type="evidence" value="ECO:0007669"/>
    <property type="project" value="UniProtKB-KW"/>
</dbReference>
<dbReference type="SMART" id="SM00487">
    <property type="entry name" value="DEXDc"/>
    <property type="match status" value="1"/>
</dbReference>
<dbReference type="InterPro" id="IPR038718">
    <property type="entry name" value="SNF2-like_sf"/>
</dbReference>
<dbReference type="Gene3D" id="3.40.50.300">
    <property type="entry name" value="P-loop containing nucleotide triphosphate hydrolases"/>
    <property type="match status" value="1"/>
</dbReference>
<feature type="region of interest" description="Disordered" evidence="7">
    <location>
        <begin position="138"/>
        <end position="160"/>
    </location>
</feature>
<dbReference type="InterPro" id="IPR027417">
    <property type="entry name" value="P-loop_NTPase"/>
</dbReference>
<name>A0A8H4NDB9_9HYPO</name>
<keyword evidence="10" id="KW-1185">Reference proteome</keyword>
<evidence type="ECO:0000256" key="1">
    <source>
        <dbReference type="ARBA" id="ARBA00022723"/>
    </source>
</evidence>
<dbReference type="OrthoDB" id="448448at2759"/>
<dbReference type="GO" id="GO:0006281">
    <property type="term" value="P:DNA repair"/>
    <property type="evidence" value="ECO:0007669"/>
    <property type="project" value="TreeGrafter"/>
</dbReference>
<sequence>MDLDWECEILTERKRVFEGDDWSDNKRRNVSQEADSGILSDTNFIEAGDSQVLPQPDEIEEPGPKIDTCFGVVLVRTTSADPPPILDDALLDVRVSGDIVKLYKSDDDFVDLFLSDGLASLSKDFLVRMAATFATQAPEDGNKAQKNKGQKGKTDDPSVEERKARIIIYGSSTDKDTIGAHLSKAKLYLQHPTSLEYDYTMQYYNPHLLLRPGAEMPRIQDLAIQDEGPEPSRVSSTALDEIAQSKIWRIFDSASGGDIDPQVICSGRLRTPLREHQLVALEMMIERECGIIKDAKFPTLWEYIGGTKGSRYRNKVTGTLKANPEGLNGGILSDEMGLGKTLSTLALICWHLDMRDMGHSQISYNATLIVVPKSILIGWERQIESHIGPGGIRIMTYHGPARQEQIAKLATYDVVLTTYEVLRQDFTMRQERHTLYSHKWYRVVLDEAHRIRSRSSQLYKAAIAMSKLSQIRWCLTGTPIHNSLDNYGALVSFIQVPVLHEKKNFDSFITTPFHSKRPNALEKLQALVQATSLRRTMALHGESLGLEPPLETICWIDLDKESAEMYRFFQERSFKLAKSMHIARSTKKRISPAPQGGNILSFILILRLICNYGSKLLSKSALDAWNLRDIDAATEYIVQQTNESCARCNGLLKRSRSTETLTCGHQICSTCLQLDDSSCLDTDDDDGGFHECCVCDRGNSPSGSFGYSTKVQSLQEKLHEEQRLRGDGTRDKCVIFSCWTKMLDCVQNDLKQEGFVMERIDGQSTLNQRRHALRRFREDASCTVLLATIGSSGEGIFNGFKRKRFG</sequence>
<gene>
    <name evidence="9" type="ORF">F53441_13944</name>
</gene>
<keyword evidence="5" id="KW-0862">Zinc</keyword>
<comment type="caution">
    <text evidence="9">The sequence shown here is derived from an EMBL/GenBank/DDBJ whole genome shotgun (WGS) entry which is preliminary data.</text>
</comment>
<dbReference type="InterPro" id="IPR050628">
    <property type="entry name" value="SNF2_RAD54_helicase_TF"/>
</dbReference>
<evidence type="ECO:0000313" key="9">
    <source>
        <dbReference type="EMBL" id="KAF4430540.1"/>
    </source>
</evidence>
<dbReference type="CDD" id="cd18008">
    <property type="entry name" value="DEXDc_SHPRH-like"/>
    <property type="match status" value="1"/>
</dbReference>
<dbReference type="Pfam" id="PF00176">
    <property type="entry name" value="SNF2-rel_dom"/>
    <property type="match status" value="1"/>
</dbReference>
<dbReference type="GO" id="GO:0005634">
    <property type="term" value="C:nucleus"/>
    <property type="evidence" value="ECO:0007669"/>
    <property type="project" value="TreeGrafter"/>
</dbReference>
<dbReference type="AlphaFoldDB" id="A0A8H4NDB9"/>
<keyword evidence="1" id="KW-0479">Metal-binding</keyword>
<dbReference type="PANTHER" id="PTHR45626">
    <property type="entry name" value="TRANSCRIPTION TERMINATION FACTOR 2-RELATED"/>
    <property type="match status" value="1"/>
</dbReference>
<dbReference type="CDD" id="cd18793">
    <property type="entry name" value="SF2_C_SNF"/>
    <property type="match status" value="1"/>
</dbReference>
<reference evidence="9" key="1">
    <citation type="submission" date="2020-01" db="EMBL/GenBank/DDBJ databases">
        <title>Identification and distribution of gene clusters putatively required for synthesis of sphingolipid metabolism inhibitors in phylogenetically diverse species of the filamentous fungus Fusarium.</title>
        <authorList>
            <person name="Kim H.-S."/>
            <person name="Busman M."/>
            <person name="Brown D.W."/>
            <person name="Divon H."/>
            <person name="Uhlig S."/>
            <person name="Proctor R.H."/>
        </authorList>
    </citation>
    <scope>NUCLEOTIDE SEQUENCE</scope>
    <source>
        <strain evidence="9">NRRL 53441</strain>
    </source>
</reference>
<dbReference type="EMBL" id="JAADJG010000983">
    <property type="protein sequence ID" value="KAF4430540.1"/>
    <property type="molecule type" value="Genomic_DNA"/>
</dbReference>
<evidence type="ECO:0000256" key="5">
    <source>
        <dbReference type="ARBA" id="ARBA00022833"/>
    </source>
</evidence>
<evidence type="ECO:0000313" key="10">
    <source>
        <dbReference type="Proteomes" id="UP000605986"/>
    </source>
</evidence>
<dbReference type="InterPro" id="IPR017907">
    <property type="entry name" value="Znf_RING_CS"/>
</dbReference>
<dbReference type="PANTHER" id="PTHR45626:SF52">
    <property type="entry name" value="SINGLE-STRANDED DNA-DEPENDENT ATPASE (EUROFUNG)"/>
    <property type="match status" value="1"/>
</dbReference>
<dbReference type="InterPro" id="IPR001650">
    <property type="entry name" value="Helicase_C-like"/>
</dbReference>
<dbReference type="Pfam" id="PF00271">
    <property type="entry name" value="Helicase_C"/>
    <property type="match status" value="1"/>
</dbReference>
<dbReference type="GO" id="GO:0008094">
    <property type="term" value="F:ATP-dependent activity, acting on DNA"/>
    <property type="evidence" value="ECO:0007669"/>
    <property type="project" value="TreeGrafter"/>
</dbReference>
<keyword evidence="2" id="KW-0547">Nucleotide-binding</keyword>
<keyword evidence="6" id="KW-0067">ATP-binding</keyword>